<feature type="coiled-coil region" evidence="1">
    <location>
        <begin position="436"/>
        <end position="463"/>
    </location>
</feature>
<reference evidence="2 3" key="1">
    <citation type="journal article" date="2018" name="IMA Fungus">
        <title>IMA Genome-F 9: Draft genome sequence of Annulohypoxylon stygium, Aspergillus mulundensis, Berkeleyomyces basicola (syn. Thielaviopsis basicola), Ceratocystis smalleyi, two Cercospora beticola strains, Coleophoma cylindrospora, Fusarium fracticaudum, Phialophora cf. hyalina, and Morchella septimelata.</title>
        <authorList>
            <person name="Wingfield B.D."/>
            <person name="Bills G.F."/>
            <person name="Dong Y."/>
            <person name="Huang W."/>
            <person name="Nel W.J."/>
            <person name="Swalarsk-Parry B.S."/>
            <person name="Vaghefi N."/>
            <person name="Wilken P.M."/>
            <person name="An Z."/>
            <person name="de Beer Z.W."/>
            <person name="De Vos L."/>
            <person name="Chen L."/>
            <person name="Duong T.A."/>
            <person name="Gao Y."/>
            <person name="Hammerbacher A."/>
            <person name="Kikkert J.R."/>
            <person name="Li Y."/>
            <person name="Li H."/>
            <person name="Li K."/>
            <person name="Li Q."/>
            <person name="Liu X."/>
            <person name="Ma X."/>
            <person name="Naidoo K."/>
            <person name="Pethybridge S.J."/>
            <person name="Sun J."/>
            <person name="Steenkamp E.T."/>
            <person name="van der Nest M.A."/>
            <person name="van Wyk S."/>
            <person name="Wingfield M.J."/>
            <person name="Xiong C."/>
            <person name="Yue Q."/>
            <person name="Zhang X."/>
        </authorList>
    </citation>
    <scope>NUCLEOTIDE SEQUENCE [LARGE SCALE GENOMIC DNA]</scope>
    <source>
        <strain evidence="2 3">BP 5553</strain>
    </source>
</reference>
<name>A0A370U3A4_9HELO</name>
<dbReference type="Proteomes" id="UP000254866">
    <property type="component" value="Unassembled WGS sequence"/>
</dbReference>
<keyword evidence="1" id="KW-0175">Coiled coil</keyword>
<keyword evidence="3" id="KW-1185">Reference proteome</keyword>
<dbReference type="RefSeq" id="XP_031874869.1">
    <property type="nucleotide sequence ID" value="XM_032010815.1"/>
</dbReference>
<dbReference type="EMBL" id="NPIC01000001">
    <property type="protein sequence ID" value="RDL42213.1"/>
    <property type="molecule type" value="Genomic_DNA"/>
</dbReference>
<gene>
    <name evidence="2" type="ORF">BP5553_02192</name>
</gene>
<evidence type="ECO:0000256" key="1">
    <source>
        <dbReference type="SAM" id="Coils"/>
    </source>
</evidence>
<accession>A0A370U3A4</accession>
<comment type="caution">
    <text evidence="2">The sequence shown here is derived from an EMBL/GenBank/DDBJ whole genome shotgun (WGS) entry which is preliminary data.</text>
</comment>
<organism evidence="2 3">
    <name type="scientific">Venustampulla echinocandica</name>
    <dbReference type="NCBI Taxonomy" id="2656787"/>
    <lineage>
        <taxon>Eukaryota</taxon>
        <taxon>Fungi</taxon>
        <taxon>Dikarya</taxon>
        <taxon>Ascomycota</taxon>
        <taxon>Pezizomycotina</taxon>
        <taxon>Leotiomycetes</taxon>
        <taxon>Helotiales</taxon>
        <taxon>Pleuroascaceae</taxon>
        <taxon>Venustampulla</taxon>
    </lineage>
</organism>
<evidence type="ECO:0000313" key="2">
    <source>
        <dbReference type="EMBL" id="RDL42213.1"/>
    </source>
</evidence>
<evidence type="ECO:0000313" key="3">
    <source>
        <dbReference type="Proteomes" id="UP000254866"/>
    </source>
</evidence>
<protein>
    <submittedName>
        <fullName evidence="2">Uncharacterized protein</fullName>
    </submittedName>
</protein>
<feature type="coiled-coil region" evidence="1">
    <location>
        <begin position="165"/>
        <end position="192"/>
    </location>
</feature>
<dbReference type="GeneID" id="43595041"/>
<proteinExistence type="predicted"/>
<dbReference type="AlphaFoldDB" id="A0A370U3A4"/>
<sequence>MAPQRWDPYRILTLTSSDSTSMLCVRWSNLFVTGCQFRISNENLHKARAVLDILETRPSEEALKRLTELTKLCLCEYHGSNQANNVEEYWASLVENATKGDRVVEALKALNRLLKATFEKELGEGKRLEGMWKVAEEGQECKEVEEVSFQLGAAQDTASVRKKAYNNARAARKKHLQEVQRLQFEVANARQISTQRQKAQMATSKKTEALKIQVDELQSQLGIQHQTSNSLRGELDKKREVEDDLLAQIGYMQTELSTERQNSKRVKDTLCEVEKLQVVLQQVIKGLQSDSAVPYARIKGLYREYIRLKGQEEALHTQLCYNQRVLSATQAELEESCKALNEQKVVATNREKALLAQELDTQTVLDSTKLELKNTATALKDQKSIMATTQEALLARISDGRSALETTQLELKHSHKAQEVQQCASTSRETDLLAQISGIQAALNNARLELDEVRRTNNEQNALQERGRWRFWKKGRD</sequence>